<name>A0A382Q6A2_9ZZZZ</name>
<proteinExistence type="predicted"/>
<evidence type="ECO:0000313" key="1">
    <source>
        <dbReference type="EMBL" id="SVC80567.1"/>
    </source>
</evidence>
<protein>
    <submittedName>
        <fullName evidence="1">Uncharacterized protein</fullName>
    </submittedName>
</protein>
<dbReference type="AlphaFoldDB" id="A0A382Q6A2"/>
<reference evidence="1" key="1">
    <citation type="submission" date="2018-05" db="EMBL/GenBank/DDBJ databases">
        <authorList>
            <person name="Lanie J.A."/>
            <person name="Ng W.-L."/>
            <person name="Kazmierczak K.M."/>
            <person name="Andrzejewski T.M."/>
            <person name="Davidsen T.M."/>
            <person name="Wayne K.J."/>
            <person name="Tettelin H."/>
            <person name="Glass J.I."/>
            <person name="Rusch D."/>
            <person name="Podicherti R."/>
            <person name="Tsui H.-C.T."/>
            <person name="Winkler M.E."/>
        </authorList>
    </citation>
    <scope>NUCLEOTIDE SEQUENCE</scope>
</reference>
<gene>
    <name evidence="1" type="ORF">METZ01_LOCUS333421</name>
</gene>
<accession>A0A382Q6A2</accession>
<sequence length="285" mass="33476">MQVIIKKFLVFQFIAAIAVGCYGSKKSIKIIHANDLYKKGSLISDNKFKPYTRYIDTISLRIFSLERVSDTFIKDVALIHESMFDDKKLIDPIIQEHFLKTLQKFYVYQRIGLISPDFNRGFDCCPQRGKYQHNHVDFIWEKEKIEVERQANEIVEHLLHTITTVGFYYAFPDEWRWDKKDSPINLAMQEAVDKGHYNISSYSDLLNRDREGYAKVTAQEFAYWMILAEWNYFYLVGGPNDEFNLHTSSQIASKLPLAHKLYLDTVAKVIGPPDKNLLNKWHKFK</sequence>
<organism evidence="1">
    <name type="scientific">marine metagenome</name>
    <dbReference type="NCBI Taxonomy" id="408172"/>
    <lineage>
        <taxon>unclassified sequences</taxon>
        <taxon>metagenomes</taxon>
        <taxon>ecological metagenomes</taxon>
    </lineage>
</organism>
<dbReference type="PROSITE" id="PS51257">
    <property type="entry name" value="PROKAR_LIPOPROTEIN"/>
    <property type="match status" value="1"/>
</dbReference>
<dbReference type="EMBL" id="UINC01111969">
    <property type="protein sequence ID" value="SVC80567.1"/>
    <property type="molecule type" value="Genomic_DNA"/>
</dbReference>